<name>A0A2A6E7J4_TANFO</name>
<proteinExistence type="predicted"/>
<dbReference type="InterPro" id="IPR013752">
    <property type="entry name" value="KPA_reductase"/>
</dbReference>
<protein>
    <recommendedName>
        <fullName evidence="1">Ketopantoate reductase C-terminal domain-containing protein</fullName>
    </recommendedName>
</protein>
<dbReference type="AlphaFoldDB" id="A0A2A6E7J4"/>
<sequence>MTNILISGLGGVGGYYGAKLALAYADSKDVSIFDKPTRVVIETEAGMFLVLLREAIAVAQANGIDVSEEICRQVLDRFWKNDLTTTTSMHRDFMAGGKTELESLCGYLVRESARLGIPVPTYRMVYQVLLLK</sequence>
<evidence type="ECO:0000313" key="3">
    <source>
        <dbReference type="Proteomes" id="UP000219259"/>
    </source>
</evidence>
<dbReference type="InterPro" id="IPR008927">
    <property type="entry name" value="6-PGluconate_DH-like_C_sf"/>
</dbReference>
<dbReference type="GO" id="GO:0005737">
    <property type="term" value="C:cytoplasm"/>
    <property type="evidence" value="ECO:0007669"/>
    <property type="project" value="TreeGrafter"/>
</dbReference>
<feature type="domain" description="Ketopantoate reductase C-terminal" evidence="1">
    <location>
        <begin position="47"/>
        <end position="129"/>
    </location>
</feature>
<gene>
    <name evidence="2" type="ORF">CLI86_06015</name>
</gene>
<dbReference type="SUPFAM" id="SSF48179">
    <property type="entry name" value="6-phosphogluconate dehydrogenase C-terminal domain-like"/>
    <property type="match status" value="1"/>
</dbReference>
<organism evidence="2 3">
    <name type="scientific">Tannerella forsythia</name>
    <name type="common">Bacteroides forsythus</name>
    <dbReference type="NCBI Taxonomy" id="28112"/>
    <lineage>
        <taxon>Bacteria</taxon>
        <taxon>Pseudomonadati</taxon>
        <taxon>Bacteroidota</taxon>
        <taxon>Bacteroidia</taxon>
        <taxon>Bacteroidales</taxon>
        <taxon>Tannerellaceae</taxon>
        <taxon>Tannerella</taxon>
    </lineage>
</organism>
<evidence type="ECO:0000259" key="1">
    <source>
        <dbReference type="Pfam" id="PF08546"/>
    </source>
</evidence>
<dbReference type="InterPro" id="IPR051402">
    <property type="entry name" value="KPR-Related"/>
</dbReference>
<comment type="caution">
    <text evidence="2">The sequence shown here is derived from an EMBL/GenBank/DDBJ whole genome shotgun (WGS) entry which is preliminary data.</text>
</comment>
<dbReference type="Gene3D" id="1.10.1040.10">
    <property type="entry name" value="N-(1-d-carboxylethyl)-l-norvaline Dehydrogenase, domain 2"/>
    <property type="match status" value="1"/>
</dbReference>
<dbReference type="Pfam" id="PF08546">
    <property type="entry name" value="ApbA_C"/>
    <property type="match status" value="1"/>
</dbReference>
<dbReference type="InterPro" id="IPR013328">
    <property type="entry name" value="6PGD_dom2"/>
</dbReference>
<accession>A0A2A6E7J4</accession>
<dbReference type="EMBL" id="NSLJ01000012">
    <property type="protein sequence ID" value="PDP43914.1"/>
    <property type="molecule type" value="Genomic_DNA"/>
</dbReference>
<evidence type="ECO:0000313" key="2">
    <source>
        <dbReference type="EMBL" id="PDP43914.1"/>
    </source>
</evidence>
<reference evidence="2 3" key="1">
    <citation type="submission" date="2017-09" db="EMBL/GenBank/DDBJ databases">
        <title>Phase variable restriction modification systems are present in the genome sequences of periodontal pathogens Prevotella intermedia, Tannerella forsythia and Porphyromonas gingivalis.</title>
        <authorList>
            <person name="Haigh R.D."/>
            <person name="Crawford L."/>
            <person name="Ralph J."/>
            <person name="Wanford J."/>
            <person name="Vartoukian S.R."/>
            <person name="Hijazib K."/>
            <person name="Wade W."/>
            <person name="Oggioni M.R."/>
        </authorList>
    </citation>
    <scope>NUCLEOTIDE SEQUENCE [LARGE SCALE GENOMIC DNA]</scope>
    <source>
        <strain evidence="2 3">WW11663</strain>
    </source>
</reference>
<dbReference type="Proteomes" id="UP000219259">
    <property type="component" value="Unassembled WGS sequence"/>
</dbReference>
<dbReference type="GeneID" id="34757555"/>
<dbReference type="RefSeq" id="WP_014223603.1">
    <property type="nucleotide sequence ID" value="NZ_CALHNL010000062.1"/>
</dbReference>
<dbReference type="PANTHER" id="PTHR21708:SF26">
    <property type="entry name" value="2-DEHYDROPANTOATE 2-REDUCTASE"/>
    <property type="match status" value="1"/>
</dbReference>
<dbReference type="PANTHER" id="PTHR21708">
    <property type="entry name" value="PROBABLE 2-DEHYDROPANTOATE 2-REDUCTASE"/>
    <property type="match status" value="1"/>
</dbReference>